<name>A0A0P1IKY6_9RHOB</name>
<gene>
    <name evidence="1" type="ORF">TA5114_00016</name>
</gene>
<protein>
    <submittedName>
        <fullName evidence="1">Uncharacterized protein</fullName>
    </submittedName>
</protein>
<organism evidence="1 2">
    <name type="scientific">Cognatishimia activa</name>
    <dbReference type="NCBI Taxonomy" id="1715691"/>
    <lineage>
        <taxon>Bacteria</taxon>
        <taxon>Pseudomonadati</taxon>
        <taxon>Pseudomonadota</taxon>
        <taxon>Alphaproteobacteria</taxon>
        <taxon>Rhodobacterales</taxon>
        <taxon>Paracoccaceae</taxon>
        <taxon>Cognatishimia</taxon>
    </lineage>
</organism>
<dbReference type="RefSeq" id="WP_058313272.1">
    <property type="nucleotide sequence ID" value="NZ_CYTO01000002.1"/>
</dbReference>
<dbReference type="EMBL" id="CYUE01000001">
    <property type="protein sequence ID" value="CUK24241.1"/>
    <property type="molecule type" value="Genomic_DNA"/>
</dbReference>
<keyword evidence="2" id="KW-1185">Reference proteome</keyword>
<evidence type="ECO:0000313" key="1">
    <source>
        <dbReference type="EMBL" id="CUK24241.1"/>
    </source>
</evidence>
<evidence type="ECO:0000313" key="2">
    <source>
        <dbReference type="Proteomes" id="UP000051184"/>
    </source>
</evidence>
<proteinExistence type="predicted"/>
<dbReference type="Proteomes" id="UP000051184">
    <property type="component" value="Unassembled WGS sequence"/>
</dbReference>
<sequence length="103" mass="11412">MIKQLAIALTIAATPFAAQEFTAQEAVKAVEDIAYLDAVDAWCDNYMANAAMLIEYEMAAETMEFAALSPKRSVTWRASRSALHLRDLKVSFPKADTQRFHAA</sequence>
<dbReference type="AlphaFoldDB" id="A0A0P1IKY6"/>
<accession>A0A0P1IKY6</accession>
<reference evidence="2" key="1">
    <citation type="submission" date="2015-09" db="EMBL/GenBank/DDBJ databases">
        <authorList>
            <person name="Rodrigo-Torres Lidia"/>
            <person name="Arahal R.David."/>
        </authorList>
    </citation>
    <scope>NUCLEOTIDE SEQUENCE [LARGE SCALE GENOMIC DNA]</scope>
    <source>
        <strain evidence="2">CECT 5114</strain>
    </source>
</reference>